<dbReference type="SMART" id="SM00349">
    <property type="entry name" value="KRAB"/>
    <property type="match status" value="1"/>
</dbReference>
<evidence type="ECO:0000256" key="5">
    <source>
        <dbReference type="ARBA" id="ARBA00022771"/>
    </source>
</evidence>
<dbReference type="GO" id="GO:0006355">
    <property type="term" value="P:regulation of DNA-templated transcription"/>
    <property type="evidence" value="ECO:0007669"/>
    <property type="project" value="InterPro"/>
</dbReference>
<dbReference type="EMBL" id="GL193740">
    <property type="protein sequence ID" value="EFB27913.1"/>
    <property type="molecule type" value="Genomic_DNA"/>
</dbReference>
<feature type="domain" description="C2H2-type" evidence="10">
    <location>
        <begin position="580"/>
        <end position="607"/>
    </location>
</feature>
<name>D2HYV9_AILME</name>
<organism evidence="12">
    <name type="scientific">Ailuropoda melanoleuca</name>
    <name type="common">Giant panda</name>
    <dbReference type="NCBI Taxonomy" id="9646"/>
    <lineage>
        <taxon>Eukaryota</taxon>
        <taxon>Metazoa</taxon>
        <taxon>Chordata</taxon>
        <taxon>Craniata</taxon>
        <taxon>Vertebrata</taxon>
        <taxon>Euteleostomi</taxon>
        <taxon>Mammalia</taxon>
        <taxon>Eutheria</taxon>
        <taxon>Laurasiatheria</taxon>
        <taxon>Carnivora</taxon>
        <taxon>Caniformia</taxon>
        <taxon>Ursidae</taxon>
        <taxon>Ailuropoda</taxon>
    </lineage>
</organism>
<dbReference type="InterPro" id="IPR001909">
    <property type="entry name" value="KRAB"/>
</dbReference>
<reference evidence="12" key="1">
    <citation type="journal article" date="2010" name="Nature">
        <title>The sequence and de novo assembly of the giant panda genome.</title>
        <authorList>
            <person name="Li R."/>
            <person name="Fan W."/>
            <person name="Tian G."/>
            <person name="Zhu H."/>
            <person name="He L."/>
            <person name="Cai J."/>
            <person name="Huang Q."/>
            <person name="Cai Q."/>
            <person name="Li B."/>
            <person name="Bai Y."/>
            <person name="Zhang Z."/>
            <person name="Zhang Y."/>
            <person name="Wang W."/>
            <person name="Li J."/>
            <person name="Wei F."/>
            <person name="Li H."/>
            <person name="Jian M."/>
            <person name="Li J."/>
            <person name="Zhang Z."/>
            <person name="Nielsen R."/>
            <person name="Li D."/>
            <person name="Gu W."/>
            <person name="Yang Z."/>
            <person name="Xuan Z."/>
            <person name="Ryder O.A."/>
            <person name="Leung F.C."/>
            <person name="Zhou Y."/>
            <person name="Cao J."/>
            <person name="Sun X."/>
            <person name="Fu Y."/>
            <person name="Fang X."/>
            <person name="Guo X."/>
            <person name="Wang B."/>
            <person name="Hou R."/>
            <person name="Shen F."/>
            <person name="Mu B."/>
            <person name="Ni P."/>
            <person name="Lin R."/>
            <person name="Qian W."/>
            <person name="Wang G."/>
            <person name="Yu C."/>
            <person name="Nie W."/>
            <person name="Wang J."/>
            <person name="Wu Z."/>
            <person name="Liang H."/>
            <person name="Min J."/>
            <person name="Wu Q."/>
            <person name="Cheng S."/>
            <person name="Ruan J."/>
            <person name="Wang M."/>
            <person name="Shi Z."/>
            <person name="Wen M."/>
            <person name="Liu B."/>
            <person name="Ren X."/>
            <person name="Zheng H."/>
            <person name="Dong D."/>
            <person name="Cook K."/>
            <person name="Shan G."/>
            <person name="Zhang H."/>
            <person name="Kosiol C."/>
            <person name="Xie X."/>
            <person name="Lu Z."/>
            <person name="Zheng H."/>
            <person name="Li Y."/>
            <person name="Steiner C.C."/>
            <person name="Lam T.T."/>
            <person name="Lin S."/>
            <person name="Zhang Q."/>
            <person name="Li G."/>
            <person name="Tian J."/>
            <person name="Gong T."/>
            <person name="Liu H."/>
            <person name="Zhang D."/>
            <person name="Fang L."/>
            <person name="Ye C."/>
            <person name="Zhang J."/>
            <person name="Hu W."/>
            <person name="Xu A."/>
            <person name="Ren Y."/>
            <person name="Zhang G."/>
            <person name="Bruford M.W."/>
            <person name="Li Q."/>
            <person name="Ma L."/>
            <person name="Guo Y."/>
            <person name="An N."/>
            <person name="Hu Y."/>
            <person name="Zheng Y."/>
            <person name="Shi Y."/>
            <person name="Li Z."/>
            <person name="Liu Q."/>
            <person name="Chen Y."/>
            <person name="Zhao J."/>
            <person name="Qu N."/>
            <person name="Zhao S."/>
            <person name="Tian F."/>
            <person name="Wang X."/>
            <person name="Wang H."/>
            <person name="Xu L."/>
            <person name="Liu X."/>
            <person name="Vinar T."/>
            <person name="Wang Y."/>
            <person name="Lam T.W."/>
            <person name="Yiu S.M."/>
            <person name="Liu S."/>
            <person name="Zhang H."/>
            <person name="Li D."/>
            <person name="Huang Y."/>
            <person name="Wang X."/>
            <person name="Yang G."/>
            <person name="Jiang Z."/>
            <person name="Wang J."/>
            <person name="Qin N."/>
            <person name="Li L."/>
            <person name="Li J."/>
            <person name="Bolund L."/>
            <person name="Kristiansen K."/>
            <person name="Wong G.K."/>
            <person name="Olson M."/>
            <person name="Zhang X."/>
            <person name="Li S."/>
            <person name="Yang H."/>
            <person name="Wang J."/>
            <person name="Wang J."/>
        </authorList>
    </citation>
    <scope>NUCLEOTIDE SEQUENCE [LARGE SCALE GENOMIC DNA]</scope>
</reference>
<feature type="domain" description="C2H2-type" evidence="10">
    <location>
        <begin position="524"/>
        <end position="551"/>
    </location>
</feature>
<dbReference type="InterPro" id="IPR036236">
    <property type="entry name" value="Znf_C2H2_sf"/>
</dbReference>
<dbReference type="InterPro" id="IPR013087">
    <property type="entry name" value="Znf_C2H2_type"/>
</dbReference>
<dbReference type="Pfam" id="PF00096">
    <property type="entry name" value="zf-C2H2"/>
    <property type="match status" value="5"/>
</dbReference>
<accession>D2HYV9</accession>
<dbReference type="SUPFAM" id="SSF57667">
    <property type="entry name" value="beta-beta-alpha zinc fingers"/>
    <property type="match status" value="6"/>
</dbReference>
<sequence>MGESRMGPHLENLRKKVDLGGAVDVASTTDRNPSSTSNRGLLTFRDVAIEFSQEEWGCLSHTQRELYRDVMLENYGHLLFSGLIVWKPDLVIFLEQEKQLWDVKRKETVAFHPAISSNGTQSFLPKLCIEASFQNVAVGRYNHSALEDLHLMIDWKNDGESKGHQRYHGGHIQTETTVHNMNLTAQNDDGYKTLWKTSLLNPASSAKQCVSVSKGLNQMVKHTYLENENLENLESYLVHAKNNYLNHFESRIGLTFESNISENQRFKNEEQSAMWDPFERSFTEEFTLQNYQNIFDENRIAQCSESENKFNQCSNVNKPLRTHFPESHYNFDKFEEVFYQSSNLIIYKSIPVGENPYKYNEYGKPVNQSSHVGDYQRIHMENNSYRCNTPGNMFSQSGLNIHNTVATGQKSYICEECGKAFDWHSTLSQHQPMHIGEKPYQCRECGKSFNQHSMLTRHQRIHTGEKPYQCEECGKAFNQHSKLTEHHRIHTGEKPYQCKECGKAFNQHSKLTEHHRIHTGEKPYQCKECGKAFNRHSHLTRHHRIHTGERPFVCKECGKAFNRHSHLTRHHRIHTGERPFVCKECGKAFNRHSHLTRHHRIHTGERPYICKECGHAFIQHSHLRQHHRTHT</sequence>
<feature type="domain" description="C2H2-type" evidence="10">
    <location>
        <begin position="468"/>
        <end position="495"/>
    </location>
</feature>
<dbReference type="CDD" id="cd07765">
    <property type="entry name" value="KRAB_A-box"/>
    <property type="match status" value="1"/>
</dbReference>
<dbReference type="GO" id="GO:0008270">
    <property type="term" value="F:zinc ion binding"/>
    <property type="evidence" value="ECO:0007669"/>
    <property type="project" value="UniProtKB-KW"/>
</dbReference>
<dbReference type="GO" id="GO:0003677">
    <property type="term" value="F:DNA binding"/>
    <property type="evidence" value="ECO:0007669"/>
    <property type="project" value="UniProtKB-KW"/>
</dbReference>
<keyword evidence="8" id="KW-0539">Nucleus</keyword>
<dbReference type="AlphaFoldDB" id="D2HYV9"/>
<dbReference type="Gene3D" id="3.30.160.60">
    <property type="entry name" value="Classic Zinc Finger"/>
    <property type="match status" value="9"/>
</dbReference>
<evidence type="ECO:0000313" key="12">
    <source>
        <dbReference type="EMBL" id="EFB27913.1"/>
    </source>
</evidence>
<feature type="domain" description="C2H2-type" evidence="10">
    <location>
        <begin position="440"/>
        <end position="467"/>
    </location>
</feature>
<dbReference type="InterPro" id="IPR036051">
    <property type="entry name" value="KRAB_dom_sf"/>
</dbReference>
<feature type="domain" description="C2H2-type" evidence="10">
    <location>
        <begin position="412"/>
        <end position="439"/>
    </location>
</feature>
<feature type="domain" description="C2H2-type" evidence="10">
    <location>
        <begin position="552"/>
        <end position="579"/>
    </location>
</feature>
<evidence type="ECO:0000256" key="3">
    <source>
        <dbReference type="ARBA" id="ARBA00022723"/>
    </source>
</evidence>
<keyword evidence="5 9" id="KW-0863">Zinc-finger</keyword>
<dbReference type="FunFam" id="3.30.160.60:FF:000005">
    <property type="entry name" value="Zinc finger protein 14 homolog"/>
    <property type="match status" value="1"/>
</dbReference>
<dbReference type="FunFam" id="3.30.160.60:FF:000446">
    <property type="entry name" value="Zinc finger protein"/>
    <property type="match status" value="1"/>
</dbReference>
<dbReference type="PROSITE" id="PS50805">
    <property type="entry name" value="KRAB"/>
    <property type="match status" value="1"/>
</dbReference>
<dbReference type="InterPro" id="IPR050826">
    <property type="entry name" value="Krueppel_C2H2_ZnFinger"/>
</dbReference>
<dbReference type="InParanoid" id="D2HYV9"/>
<dbReference type="Gene3D" id="6.10.140.140">
    <property type="match status" value="1"/>
</dbReference>
<proteinExistence type="inferred from homology"/>
<evidence type="ECO:0000256" key="4">
    <source>
        <dbReference type="ARBA" id="ARBA00022737"/>
    </source>
</evidence>
<dbReference type="PANTHER" id="PTHR24377">
    <property type="entry name" value="IP01015P-RELATED"/>
    <property type="match status" value="1"/>
</dbReference>
<dbReference type="Pfam" id="PF01352">
    <property type="entry name" value="KRAB"/>
    <property type="match status" value="1"/>
</dbReference>
<comment type="similarity">
    <text evidence="2">Belongs to the krueppel C2H2-type zinc-finger protein family.</text>
</comment>
<dbReference type="PROSITE" id="PS00028">
    <property type="entry name" value="ZINC_FINGER_C2H2_1"/>
    <property type="match status" value="8"/>
</dbReference>
<evidence type="ECO:0000256" key="2">
    <source>
        <dbReference type="ARBA" id="ARBA00006991"/>
    </source>
</evidence>
<keyword evidence="3" id="KW-0479">Metal-binding</keyword>
<protein>
    <submittedName>
        <fullName evidence="12">Uncharacterized protein</fullName>
    </submittedName>
</protein>
<evidence type="ECO:0000256" key="7">
    <source>
        <dbReference type="ARBA" id="ARBA00023125"/>
    </source>
</evidence>
<dbReference type="Pfam" id="PF13465">
    <property type="entry name" value="zf-H2C2_2"/>
    <property type="match status" value="1"/>
</dbReference>
<dbReference type="SUPFAM" id="SSF109640">
    <property type="entry name" value="KRAB domain (Kruppel-associated box)"/>
    <property type="match status" value="1"/>
</dbReference>
<gene>
    <name evidence="12" type="ORF">PANDA_017950</name>
</gene>
<dbReference type="FunFam" id="3.30.160.60:FF:000295">
    <property type="entry name" value="zinc finger protein 19"/>
    <property type="match status" value="2"/>
</dbReference>
<comment type="subcellular location">
    <subcellularLocation>
        <location evidence="1">Nucleus</location>
    </subcellularLocation>
</comment>
<dbReference type="PROSITE" id="PS50157">
    <property type="entry name" value="ZINC_FINGER_C2H2_2"/>
    <property type="match status" value="8"/>
</dbReference>
<dbReference type="SMART" id="SM00355">
    <property type="entry name" value="ZnF_C2H2"/>
    <property type="match status" value="8"/>
</dbReference>
<dbReference type="GO" id="GO:0005634">
    <property type="term" value="C:nucleus"/>
    <property type="evidence" value="ECO:0007669"/>
    <property type="project" value="UniProtKB-SubCell"/>
</dbReference>
<dbReference type="FunFam" id="3.30.160.60:FF:001408">
    <property type="entry name" value="Zinc finger protein 260"/>
    <property type="match status" value="3"/>
</dbReference>
<evidence type="ECO:0000256" key="9">
    <source>
        <dbReference type="PROSITE-ProRule" id="PRU00042"/>
    </source>
</evidence>
<evidence type="ECO:0000259" key="10">
    <source>
        <dbReference type="PROSITE" id="PS50157"/>
    </source>
</evidence>
<keyword evidence="7" id="KW-0238">DNA-binding</keyword>
<evidence type="ECO:0000256" key="1">
    <source>
        <dbReference type="ARBA" id="ARBA00004123"/>
    </source>
</evidence>
<evidence type="ECO:0000259" key="11">
    <source>
        <dbReference type="PROSITE" id="PS50805"/>
    </source>
</evidence>
<keyword evidence="6" id="KW-0862">Zinc</keyword>
<evidence type="ECO:0000256" key="8">
    <source>
        <dbReference type="ARBA" id="ARBA00023242"/>
    </source>
</evidence>
<evidence type="ECO:0000256" key="6">
    <source>
        <dbReference type="ARBA" id="ARBA00022833"/>
    </source>
</evidence>
<feature type="domain" description="C2H2-type" evidence="10">
    <location>
        <begin position="496"/>
        <end position="523"/>
    </location>
</feature>
<dbReference type="FunFam" id="3.30.160.60:FF:001090">
    <property type="entry name" value="zinc finger protein 629 isoform X2"/>
    <property type="match status" value="1"/>
</dbReference>
<feature type="domain" description="C2H2-type" evidence="10">
    <location>
        <begin position="608"/>
        <end position="631"/>
    </location>
</feature>
<feature type="domain" description="KRAB" evidence="11">
    <location>
        <begin position="42"/>
        <end position="113"/>
    </location>
</feature>
<keyword evidence="4" id="KW-0677">Repeat</keyword>